<dbReference type="PANTHER" id="PTHR43466:SF1">
    <property type="entry name" value="2-OXO-4-HYDROXY-4-CARBOXY-5-UREIDOIMIDAZOLINE DECARBOXYLASE-RELATED"/>
    <property type="match status" value="1"/>
</dbReference>
<keyword evidence="4" id="KW-0659">Purine metabolism</keyword>
<evidence type="ECO:0000256" key="3">
    <source>
        <dbReference type="ARBA" id="ARBA00012257"/>
    </source>
</evidence>
<feature type="region of interest" description="Disordered" evidence="7">
    <location>
        <begin position="53"/>
        <end position="100"/>
    </location>
</feature>
<dbReference type="AlphaFoldDB" id="A0A929BBI5"/>
<dbReference type="PANTHER" id="PTHR43466">
    <property type="entry name" value="2-OXO-4-HYDROXY-4-CARBOXY-5-UREIDOIMIDAZOLINE DECARBOXYLASE-RELATED"/>
    <property type="match status" value="1"/>
</dbReference>
<dbReference type="SUPFAM" id="SSF158694">
    <property type="entry name" value="UraD-Like"/>
    <property type="match status" value="1"/>
</dbReference>
<dbReference type="GO" id="GO:0051997">
    <property type="term" value="F:2-oxo-4-hydroxy-4-carboxy-5-ureidoimidazoline decarboxylase activity"/>
    <property type="evidence" value="ECO:0007669"/>
    <property type="project" value="UniProtKB-EC"/>
</dbReference>
<evidence type="ECO:0000256" key="6">
    <source>
        <dbReference type="ARBA" id="ARBA00023239"/>
    </source>
</evidence>
<evidence type="ECO:0000313" key="10">
    <source>
        <dbReference type="Proteomes" id="UP000598360"/>
    </source>
</evidence>
<evidence type="ECO:0000259" key="8">
    <source>
        <dbReference type="Pfam" id="PF09349"/>
    </source>
</evidence>
<dbReference type="EC" id="4.1.1.97" evidence="3"/>
<reference evidence="9" key="1">
    <citation type="submission" date="2020-10" db="EMBL/GenBank/DDBJ databases">
        <title>Diversity and distribution of actinomycetes associated with coral in the coast of Hainan.</title>
        <authorList>
            <person name="Li F."/>
        </authorList>
    </citation>
    <scope>NUCLEOTIDE SEQUENCE</scope>
    <source>
        <strain evidence="9">HNM0983</strain>
    </source>
</reference>
<gene>
    <name evidence="9" type="primary">uraD</name>
    <name evidence="9" type="ORF">IQ251_11385</name>
</gene>
<keyword evidence="6 9" id="KW-0456">Lyase</keyword>
<feature type="domain" description="Oxo-4-hydroxy-4-carboxy-5-ureidoimidazoline decarboxylase" evidence="8">
    <location>
        <begin position="16"/>
        <end position="168"/>
    </location>
</feature>
<organism evidence="9 10">
    <name type="scientific">Saccharopolyspora montiporae</name>
    <dbReference type="NCBI Taxonomy" id="2781240"/>
    <lineage>
        <taxon>Bacteria</taxon>
        <taxon>Bacillati</taxon>
        <taxon>Actinomycetota</taxon>
        <taxon>Actinomycetes</taxon>
        <taxon>Pseudonocardiales</taxon>
        <taxon>Pseudonocardiaceae</taxon>
        <taxon>Saccharopolyspora</taxon>
    </lineage>
</organism>
<dbReference type="RefSeq" id="WP_193928485.1">
    <property type="nucleotide sequence ID" value="NZ_JADEYC010000018.1"/>
</dbReference>
<dbReference type="EMBL" id="JADEYC010000018">
    <property type="protein sequence ID" value="MBE9375043.1"/>
    <property type="molecule type" value="Genomic_DNA"/>
</dbReference>
<dbReference type="NCBIfam" id="NF010372">
    <property type="entry name" value="PRK13798.1"/>
    <property type="match status" value="1"/>
</dbReference>
<accession>A0A929BBI5</accession>
<dbReference type="GO" id="GO:0006144">
    <property type="term" value="P:purine nucleobase metabolic process"/>
    <property type="evidence" value="ECO:0007669"/>
    <property type="project" value="UniProtKB-KW"/>
</dbReference>
<dbReference type="InterPro" id="IPR036778">
    <property type="entry name" value="OHCU_decarboxylase_sf"/>
</dbReference>
<keyword evidence="10" id="KW-1185">Reference proteome</keyword>
<dbReference type="NCBIfam" id="TIGR03180">
    <property type="entry name" value="UraD_2"/>
    <property type="match status" value="1"/>
</dbReference>
<dbReference type="Proteomes" id="UP000598360">
    <property type="component" value="Unassembled WGS sequence"/>
</dbReference>
<keyword evidence="5" id="KW-0210">Decarboxylase</keyword>
<dbReference type="Gene3D" id="1.10.3330.10">
    <property type="entry name" value="Oxo-4-hydroxy-4-carboxy-5-ureidoimidazoline decarboxylase"/>
    <property type="match status" value="1"/>
</dbReference>
<dbReference type="Pfam" id="PF09349">
    <property type="entry name" value="OHCU_decarbox"/>
    <property type="match status" value="1"/>
</dbReference>
<evidence type="ECO:0000256" key="5">
    <source>
        <dbReference type="ARBA" id="ARBA00022793"/>
    </source>
</evidence>
<feature type="compositionally biased region" description="Polar residues" evidence="7">
    <location>
        <begin position="87"/>
        <end position="99"/>
    </location>
</feature>
<dbReference type="InterPro" id="IPR017595">
    <property type="entry name" value="OHCU_decarboxylase-2"/>
</dbReference>
<evidence type="ECO:0000256" key="2">
    <source>
        <dbReference type="ARBA" id="ARBA00004754"/>
    </source>
</evidence>
<sequence>MPTPPSDTAAGPGGLNALPRAELLAQLRSCLDIPRWAEDIAAAAPFPDADAVQRAADAAAPELTEQEIHQALAAHPRIGSRPEGSGTEATWSRSEQSGVDSADADLAERLHRGNAAYEQRFGHVYLVCASGRSGAELLEILHARLDNDPADELRVVAGELREIARLRVARLIQR</sequence>
<comment type="catalytic activity">
    <reaction evidence="1">
        <text>5-hydroxy-2-oxo-4-ureido-2,5-dihydro-1H-imidazole-5-carboxylate + H(+) = (S)-allantoin + CO2</text>
        <dbReference type="Rhea" id="RHEA:26301"/>
        <dbReference type="ChEBI" id="CHEBI:15378"/>
        <dbReference type="ChEBI" id="CHEBI:15678"/>
        <dbReference type="ChEBI" id="CHEBI:16526"/>
        <dbReference type="ChEBI" id="CHEBI:58639"/>
        <dbReference type="EC" id="4.1.1.97"/>
    </reaction>
</comment>
<evidence type="ECO:0000256" key="7">
    <source>
        <dbReference type="SAM" id="MobiDB-lite"/>
    </source>
</evidence>
<comment type="pathway">
    <text evidence="2">Purine metabolism; urate degradation; (S)-allantoin from urate: step 3/3.</text>
</comment>
<comment type="caution">
    <text evidence="9">The sequence shown here is derived from an EMBL/GenBank/DDBJ whole genome shotgun (WGS) entry which is preliminary data.</text>
</comment>
<evidence type="ECO:0000256" key="4">
    <source>
        <dbReference type="ARBA" id="ARBA00022631"/>
    </source>
</evidence>
<proteinExistence type="predicted"/>
<dbReference type="GO" id="GO:0019628">
    <property type="term" value="P:urate catabolic process"/>
    <property type="evidence" value="ECO:0007669"/>
    <property type="project" value="TreeGrafter"/>
</dbReference>
<protein>
    <recommendedName>
        <fullName evidence="3">2-oxo-4-hydroxy-4-carboxy-5-ureidoimidazoline decarboxylase</fullName>
        <ecNumber evidence="3">4.1.1.97</ecNumber>
    </recommendedName>
</protein>
<evidence type="ECO:0000256" key="1">
    <source>
        <dbReference type="ARBA" id="ARBA00001163"/>
    </source>
</evidence>
<dbReference type="InterPro" id="IPR018020">
    <property type="entry name" value="OHCU_decarboxylase"/>
</dbReference>
<name>A0A929BBI5_9PSEU</name>
<evidence type="ECO:0000313" key="9">
    <source>
        <dbReference type="EMBL" id="MBE9375043.1"/>
    </source>
</evidence>